<name>A0ABW5W119_9MICO</name>
<accession>A0ABW5W119</accession>
<dbReference type="EMBL" id="JBHUOG010000002">
    <property type="protein sequence ID" value="MFD2796859.1"/>
    <property type="molecule type" value="Genomic_DNA"/>
</dbReference>
<dbReference type="InterPro" id="IPR036264">
    <property type="entry name" value="Bact_exopeptidase_dim_dom"/>
</dbReference>
<dbReference type="SUPFAM" id="SSF53187">
    <property type="entry name" value="Zn-dependent exopeptidases"/>
    <property type="match status" value="1"/>
</dbReference>
<proteinExistence type="predicted"/>
<evidence type="ECO:0000313" key="6">
    <source>
        <dbReference type="Proteomes" id="UP001597479"/>
    </source>
</evidence>
<keyword evidence="2 5" id="KW-0378">Hydrolase</keyword>
<dbReference type="PANTHER" id="PTHR43808">
    <property type="entry name" value="ACETYLORNITHINE DEACETYLASE"/>
    <property type="match status" value="1"/>
</dbReference>
<dbReference type="GO" id="GO:0009014">
    <property type="term" value="F:succinyl-diaminopimelate desuccinylase activity"/>
    <property type="evidence" value="ECO:0007669"/>
    <property type="project" value="UniProtKB-EC"/>
</dbReference>
<keyword evidence="6" id="KW-1185">Reference proteome</keyword>
<dbReference type="RefSeq" id="WP_377189167.1">
    <property type="nucleotide sequence ID" value="NZ_JBHUOG010000002.1"/>
</dbReference>
<dbReference type="Proteomes" id="UP001597479">
    <property type="component" value="Unassembled WGS sequence"/>
</dbReference>
<dbReference type="InterPro" id="IPR050072">
    <property type="entry name" value="Peptidase_M20A"/>
</dbReference>
<dbReference type="Pfam" id="PF01546">
    <property type="entry name" value="Peptidase_M20"/>
    <property type="match status" value="1"/>
</dbReference>
<gene>
    <name evidence="5" type="primary">dapE</name>
    <name evidence="5" type="ORF">ACFS27_25095</name>
</gene>
<evidence type="ECO:0000259" key="4">
    <source>
        <dbReference type="Pfam" id="PF07687"/>
    </source>
</evidence>
<dbReference type="SUPFAM" id="SSF55031">
    <property type="entry name" value="Bacterial exopeptidase dimerisation domain"/>
    <property type="match status" value="1"/>
</dbReference>
<evidence type="ECO:0000256" key="1">
    <source>
        <dbReference type="ARBA" id="ARBA00022723"/>
    </source>
</evidence>
<keyword evidence="1" id="KW-0479">Metal-binding</keyword>
<feature type="domain" description="Peptidase M20 dimerisation" evidence="4">
    <location>
        <begin position="184"/>
        <end position="282"/>
    </location>
</feature>
<reference evidence="6" key="1">
    <citation type="journal article" date="2019" name="Int. J. Syst. Evol. Microbiol.">
        <title>The Global Catalogue of Microorganisms (GCM) 10K type strain sequencing project: providing services to taxonomists for standard genome sequencing and annotation.</title>
        <authorList>
            <consortium name="The Broad Institute Genomics Platform"/>
            <consortium name="The Broad Institute Genome Sequencing Center for Infectious Disease"/>
            <person name="Wu L."/>
            <person name="Ma J."/>
        </authorList>
    </citation>
    <scope>NUCLEOTIDE SEQUENCE [LARGE SCALE GENOMIC DNA]</scope>
    <source>
        <strain evidence="6">CCM 7044</strain>
    </source>
</reference>
<dbReference type="Gene3D" id="3.30.70.360">
    <property type="match status" value="1"/>
</dbReference>
<organism evidence="5 6">
    <name type="scientific">Promicromonospora vindobonensis</name>
    <dbReference type="NCBI Taxonomy" id="195748"/>
    <lineage>
        <taxon>Bacteria</taxon>
        <taxon>Bacillati</taxon>
        <taxon>Actinomycetota</taxon>
        <taxon>Actinomycetes</taxon>
        <taxon>Micrococcales</taxon>
        <taxon>Promicromonosporaceae</taxon>
        <taxon>Promicromonospora</taxon>
    </lineage>
</organism>
<dbReference type="Gene3D" id="3.40.630.10">
    <property type="entry name" value="Zn peptidases"/>
    <property type="match status" value="1"/>
</dbReference>
<dbReference type="PANTHER" id="PTHR43808:SF31">
    <property type="entry name" value="N-ACETYL-L-CITRULLINE DEACETYLASE"/>
    <property type="match status" value="1"/>
</dbReference>
<sequence length="375" mass="39343">MDTVIDPALLDPSGPESDLVALTRTICDIPSVSGAETALADAIEALLRGYPHLEVLRDGDALVARTNLGRDRRVVVAGHIDTVPVADNLPTRLVGAGSDAVLWGRGTVDMLGGVAVALALATELGAPGSEPAHDLTWIFYDHEEVDSALNGLGRLARNHPDLLRGDFAILGEPSNAGIEGGCNGTMRVELRTRGIAAHSARAWIGENAIHAAAPVLARLAAYEPREVEVDGLVYREGLNAVRIDGGIAGNVIPDACTVEVNYRFAPSRSVQEAETHLREVFEGFDLVVTDAAGGARPGLDDPLAAQFVKSVLATTGGAPAPKYGWTDVARFSELGVPAVNFGPGDPLLAHKDDEHLPVGQLAQCRDALRAWLLGG</sequence>
<dbReference type="NCBIfam" id="TIGR01900">
    <property type="entry name" value="dapE-gram_pos"/>
    <property type="match status" value="1"/>
</dbReference>
<evidence type="ECO:0000256" key="2">
    <source>
        <dbReference type="ARBA" id="ARBA00022801"/>
    </source>
</evidence>
<dbReference type="InterPro" id="IPR010174">
    <property type="entry name" value="Succinyl-DAP_deSuclase_DapE"/>
</dbReference>
<dbReference type="Pfam" id="PF07687">
    <property type="entry name" value="M20_dimer"/>
    <property type="match status" value="1"/>
</dbReference>
<evidence type="ECO:0000313" key="5">
    <source>
        <dbReference type="EMBL" id="MFD2796859.1"/>
    </source>
</evidence>
<evidence type="ECO:0000256" key="3">
    <source>
        <dbReference type="NCBIfam" id="TIGR01900"/>
    </source>
</evidence>
<comment type="caution">
    <text evidence="5">The sequence shown here is derived from an EMBL/GenBank/DDBJ whole genome shotgun (WGS) entry which is preliminary data.</text>
</comment>
<dbReference type="InterPro" id="IPR002933">
    <property type="entry name" value="Peptidase_M20"/>
</dbReference>
<dbReference type="InterPro" id="IPR011650">
    <property type="entry name" value="Peptidase_M20_dimer"/>
</dbReference>
<protein>
    <recommendedName>
        <fullName evidence="3">Succinyl-diaminopimelate desuccinylase</fullName>
        <ecNumber evidence="3">3.5.1.18</ecNumber>
    </recommendedName>
</protein>
<dbReference type="EC" id="3.5.1.18" evidence="3"/>